<dbReference type="Proteomes" id="UP000015520">
    <property type="component" value="Unassembled WGS sequence"/>
</dbReference>
<protein>
    <submittedName>
        <fullName evidence="5">ABC transporter ATP-binding protein</fullName>
    </submittedName>
</protein>
<sequence length="212" mass="24000">MIKIENLTKKFGSHVSLDSVNCEFNKNESIALMGANGAGKTTLIRSILGYYHADAGSVSINGLDPIKQRVEVLKEISFVPQLPPPIKLNIEELIHYISVSAEVDEDKIMHYANEMKLDLAANMKKSFFKLSGGMKQKLLIAISIAKRSDIIIYDEPTANLDPKARDDFYRLLKQNEDEKVLLFVTHRLEEVKDLVNRQIYMDLGKVVSDEKF</sequence>
<keyword evidence="1" id="KW-0813">Transport</keyword>
<evidence type="ECO:0000313" key="6">
    <source>
        <dbReference type="Proteomes" id="UP000015520"/>
    </source>
</evidence>
<evidence type="ECO:0000313" key="5">
    <source>
        <dbReference type="EMBL" id="EQB40594.1"/>
    </source>
</evidence>
<dbReference type="GO" id="GO:0016887">
    <property type="term" value="F:ATP hydrolysis activity"/>
    <property type="evidence" value="ECO:0007669"/>
    <property type="project" value="InterPro"/>
</dbReference>
<feature type="domain" description="ABC transporter" evidence="4">
    <location>
        <begin position="2"/>
        <end position="212"/>
    </location>
</feature>
<dbReference type="eggNOG" id="COG1131">
    <property type="taxonomic scope" value="Bacteria"/>
</dbReference>
<dbReference type="PANTHER" id="PTHR42939:SF1">
    <property type="entry name" value="ABC TRANSPORTER ATP-BINDING PROTEIN ALBC-RELATED"/>
    <property type="match status" value="1"/>
</dbReference>
<dbReference type="InterPro" id="IPR003439">
    <property type="entry name" value="ABC_transporter-like_ATP-bd"/>
</dbReference>
<accession>T0KUD2</accession>
<dbReference type="AlphaFoldDB" id="T0KUD2"/>
<dbReference type="PROSITE" id="PS00211">
    <property type="entry name" value="ABC_TRANSPORTER_1"/>
    <property type="match status" value="1"/>
</dbReference>
<dbReference type="Pfam" id="PF00005">
    <property type="entry name" value="ABC_tran"/>
    <property type="match status" value="1"/>
</dbReference>
<dbReference type="InterPro" id="IPR027417">
    <property type="entry name" value="P-loop_NTPase"/>
</dbReference>
<dbReference type="SMART" id="SM00382">
    <property type="entry name" value="AAA"/>
    <property type="match status" value="1"/>
</dbReference>
<evidence type="ECO:0000256" key="3">
    <source>
        <dbReference type="ARBA" id="ARBA00022840"/>
    </source>
</evidence>
<keyword evidence="6" id="KW-1185">Reference proteome</keyword>
<comment type="caution">
    <text evidence="5">The sequence shown here is derived from an EMBL/GenBank/DDBJ whole genome shotgun (WGS) entry which is preliminary data.</text>
</comment>
<dbReference type="PANTHER" id="PTHR42939">
    <property type="entry name" value="ABC TRANSPORTER ATP-BINDING PROTEIN ALBC-RELATED"/>
    <property type="match status" value="1"/>
</dbReference>
<dbReference type="Gene3D" id="3.40.50.300">
    <property type="entry name" value="P-loop containing nucleotide triphosphate hydrolases"/>
    <property type="match status" value="1"/>
</dbReference>
<keyword evidence="3 5" id="KW-0067">ATP-binding</keyword>
<dbReference type="RefSeq" id="WP_021286674.1">
    <property type="nucleotide sequence ID" value="NZ_AUPZ01000002.1"/>
</dbReference>
<dbReference type="InterPro" id="IPR051782">
    <property type="entry name" value="ABC_Transporter_VariousFunc"/>
</dbReference>
<dbReference type="SUPFAM" id="SSF52540">
    <property type="entry name" value="P-loop containing nucleoside triphosphate hydrolases"/>
    <property type="match status" value="1"/>
</dbReference>
<dbReference type="STRING" id="1172190.M947_01965"/>
<dbReference type="InterPro" id="IPR017871">
    <property type="entry name" value="ABC_transporter-like_CS"/>
</dbReference>
<evidence type="ECO:0000256" key="1">
    <source>
        <dbReference type="ARBA" id="ARBA00022448"/>
    </source>
</evidence>
<name>T0KUD2_9BACT</name>
<evidence type="ECO:0000256" key="2">
    <source>
        <dbReference type="ARBA" id="ARBA00022741"/>
    </source>
</evidence>
<dbReference type="OrthoDB" id="9778870at2"/>
<proteinExistence type="predicted"/>
<reference evidence="5 6" key="1">
    <citation type="submission" date="2013-07" db="EMBL/GenBank/DDBJ databases">
        <title>Sulfurimonas hongkongensis AST-10 Genome Sequencing.</title>
        <authorList>
            <person name="Cai L."/>
            <person name="Zhang T."/>
        </authorList>
    </citation>
    <scope>NUCLEOTIDE SEQUENCE [LARGE SCALE GENOMIC DNA]</scope>
    <source>
        <strain evidence="5 6">AST-10</strain>
    </source>
</reference>
<dbReference type="InterPro" id="IPR003593">
    <property type="entry name" value="AAA+_ATPase"/>
</dbReference>
<dbReference type="PROSITE" id="PS50893">
    <property type="entry name" value="ABC_TRANSPORTER_2"/>
    <property type="match status" value="1"/>
</dbReference>
<organism evidence="5 6">
    <name type="scientific">Sulfurimonas hongkongensis</name>
    <dbReference type="NCBI Taxonomy" id="1172190"/>
    <lineage>
        <taxon>Bacteria</taxon>
        <taxon>Pseudomonadati</taxon>
        <taxon>Campylobacterota</taxon>
        <taxon>Epsilonproteobacteria</taxon>
        <taxon>Campylobacterales</taxon>
        <taxon>Sulfurimonadaceae</taxon>
        <taxon>Sulfurimonas</taxon>
    </lineage>
</organism>
<dbReference type="CDD" id="cd03230">
    <property type="entry name" value="ABC_DR_subfamily_A"/>
    <property type="match status" value="1"/>
</dbReference>
<dbReference type="PATRIC" id="fig|1172190.3.peg.383"/>
<dbReference type="GO" id="GO:0005524">
    <property type="term" value="F:ATP binding"/>
    <property type="evidence" value="ECO:0007669"/>
    <property type="project" value="UniProtKB-KW"/>
</dbReference>
<gene>
    <name evidence="5" type="ORF">M947_01965</name>
</gene>
<keyword evidence="2" id="KW-0547">Nucleotide-binding</keyword>
<evidence type="ECO:0000259" key="4">
    <source>
        <dbReference type="PROSITE" id="PS50893"/>
    </source>
</evidence>
<dbReference type="EMBL" id="AUPZ01000002">
    <property type="protein sequence ID" value="EQB40594.1"/>
    <property type="molecule type" value="Genomic_DNA"/>
</dbReference>